<dbReference type="Proteomes" id="UP000010474">
    <property type="component" value="Chromosome"/>
</dbReference>
<accession>K9ZJD8</accession>
<dbReference type="AlphaFoldDB" id="K9ZJD8"/>
<proteinExistence type="predicted"/>
<evidence type="ECO:0000313" key="2">
    <source>
        <dbReference type="Proteomes" id="UP000010474"/>
    </source>
</evidence>
<protein>
    <submittedName>
        <fullName evidence="1">Uncharacterized protein</fullName>
    </submittedName>
</protein>
<dbReference type="PATRIC" id="fig|272123.3.peg.3792"/>
<gene>
    <name evidence="1" type="ordered locus">Anacy_3486</name>
</gene>
<dbReference type="EMBL" id="CP003659">
    <property type="protein sequence ID" value="AFZ58884.1"/>
    <property type="molecule type" value="Genomic_DNA"/>
</dbReference>
<sequence length="55" mass="6617">MITEEKLADNFNTIIEEMHPRVWELLRHCYVKVITPCLKYDSYVSPEFIGNYHKT</sequence>
<organism evidence="1 2">
    <name type="scientific">Anabaena cylindrica (strain ATCC 27899 / PCC 7122)</name>
    <dbReference type="NCBI Taxonomy" id="272123"/>
    <lineage>
        <taxon>Bacteria</taxon>
        <taxon>Bacillati</taxon>
        <taxon>Cyanobacteriota</taxon>
        <taxon>Cyanophyceae</taxon>
        <taxon>Nostocales</taxon>
        <taxon>Nostocaceae</taxon>
        <taxon>Anabaena</taxon>
    </lineage>
</organism>
<dbReference type="KEGG" id="acy:Anacy_3486"/>
<reference evidence="2" key="1">
    <citation type="journal article" date="2013" name="Proc. Natl. Acad. Sci. U.S.A.">
        <title>Improving the coverage of the cyanobacterial phylum using diversity-driven genome sequencing.</title>
        <authorList>
            <person name="Shih P.M."/>
            <person name="Wu D."/>
            <person name="Latifi A."/>
            <person name="Axen S.D."/>
            <person name="Fewer D.P."/>
            <person name="Talla E."/>
            <person name="Calteau A."/>
            <person name="Cai F."/>
            <person name="Tandeau de Marsac N."/>
            <person name="Rippka R."/>
            <person name="Herdman M."/>
            <person name="Sivonen K."/>
            <person name="Coursin T."/>
            <person name="Laurent T."/>
            <person name="Goodwin L."/>
            <person name="Nolan M."/>
            <person name="Davenport K.W."/>
            <person name="Han C.S."/>
            <person name="Rubin E.M."/>
            <person name="Eisen J.A."/>
            <person name="Woyke T."/>
            <person name="Gugger M."/>
            <person name="Kerfeld C.A."/>
        </authorList>
    </citation>
    <scope>NUCLEOTIDE SEQUENCE [LARGE SCALE GENOMIC DNA]</scope>
    <source>
        <strain evidence="2">ATCC 27899 / PCC 7122</strain>
    </source>
</reference>
<name>K9ZJD8_ANACC</name>
<evidence type="ECO:0000313" key="1">
    <source>
        <dbReference type="EMBL" id="AFZ58884.1"/>
    </source>
</evidence>
<keyword evidence="2" id="KW-1185">Reference proteome</keyword>
<dbReference type="HOGENOM" id="CLU_3021704_0_0_3"/>